<protein>
    <submittedName>
        <fullName evidence="8">Monooxygenase, FAD-binding</fullName>
    </submittedName>
</protein>
<dbReference type="Proteomes" id="UP000030143">
    <property type="component" value="Unassembled WGS sequence"/>
</dbReference>
<dbReference type="HOGENOM" id="CLU_009665_6_4_1"/>
<keyword evidence="4" id="KW-0560">Oxidoreductase</keyword>
<evidence type="ECO:0000256" key="6">
    <source>
        <dbReference type="SAM" id="Phobius"/>
    </source>
</evidence>
<keyword evidence="6" id="KW-0812">Transmembrane</keyword>
<dbReference type="GO" id="GO:0071949">
    <property type="term" value="F:FAD binding"/>
    <property type="evidence" value="ECO:0007669"/>
    <property type="project" value="InterPro"/>
</dbReference>
<dbReference type="InterPro" id="IPR036188">
    <property type="entry name" value="FAD/NAD-bd_sf"/>
</dbReference>
<evidence type="ECO:0000256" key="4">
    <source>
        <dbReference type="ARBA" id="ARBA00023002"/>
    </source>
</evidence>
<dbReference type="InterPro" id="IPR050493">
    <property type="entry name" value="FAD-dep_Monooxygenase_BioMet"/>
</dbReference>
<evidence type="ECO:0000313" key="8">
    <source>
        <dbReference type="EMBL" id="KGO58977.1"/>
    </source>
</evidence>
<evidence type="ECO:0000259" key="7">
    <source>
        <dbReference type="Pfam" id="PF01494"/>
    </source>
</evidence>
<dbReference type="EMBL" id="JQFZ01000110">
    <property type="protein sequence ID" value="KGO58977.1"/>
    <property type="molecule type" value="Genomic_DNA"/>
</dbReference>
<keyword evidence="6" id="KW-1133">Transmembrane helix</keyword>
<dbReference type="SUPFAM" id="SSF51905">
    <property type="entry name" value="FAD/NAD(P)-binding domain"/>
    <property type="match status" value="1"/>
</dbReference>
<dbReference type="STRING" id="27334.A0A0A2JU53"/>
<feature type="domain" description="FAD-binding" evidence="7">
    <location>
        <begin position="13"/>
        <end position="348"/>
    </location>
</feature>
<dbReference type="SUPFAM" id="SSF54373">
    <property type="entry name" value="FAD-linked reductases, C-terminal domain"/>
    <property type="match status" value="1"/>
</dbReference>
<keyword evidence="3" id="KW-0274">FAD</keyword>
<proteinExistence type="inferred from homology"/>
<keyword evidence="9" id="KW-1185">Reference proteome</keyword>
<evidence type="ECO:0000313" key="9">
    <source>
        <dbReference type="Proteomes" id="UP000030143"/>
    </source>
</evidence>
<dbReference type="Gene3D" id="3.50.50.60">
    <property type="entry name" value="FAD/NAD(P)-binding domain"/>
    <property type="match status" value="1"/>
</dbReference>
<evidence type="ECO:0000256" key="3">
    <source>
        <dbReference type="ARBA" id="ARBA00022827"/>
    </source>
</evidence>
<reference evidence="8 9" key="1">
    <citation type="journal article" date="2015" name="Mol. Plant Microbe Interact.">
        <title>Genome, transcriptome, and functional analyses of Penicillium expansum provide new insights into secondary metabolism and pathogenicity.</title>
        <authorList>
            <person name="Ballester A.R."/>
            <person name="Marcet-Houben M."/>
            <person name="Levin E."/>
            <person name="Sela N."/>
            <person name="Selma-Lazaro C."/>
            <person name="Carmona L."/>
            <person name="Wisniewski M."/>
            <person name="Droby S."/>
            <person name="Gonzalez-Candelas L."/>
            <person name="Gabaldon T."/>
        </authorList>
    </citation>
    <scope>NUCLEOTIDE SEQUENCE [LARGE SCALE GENOMIC DNA]</scope>
    <source>
        <strain evidence="8 9">MD-8</strain>
    </source>
</reference>
<sequence length="440" mass="48241">MSEQHANAQAEFRIAIAGAGIGGLTAAIALARLLPSNVSVTIFEQATELKAVGASIGIGPNGLRSLYKLGVDPALIEEFAFRQPSGRPFVYLHWLTGEVLKETAHQTVKDPRDAMARFHRADLQKLLLESLPEKVTLKLSKRVKAVRIQPPQEGGGVLLAFEDETTFEADLLVGADGIHSAVRKVFVPGHSLQWTGDILFRSTFDKSLVEKIEGLPDDAVFHCGPNENFLFTSRLGKTQYTVVGQTQSDPDDPENPYRTAEWNTEGDVTKLRDLYKGWHPTVENILKATPTTRLYPNHLGTPLKSMVFESHVALIGDAGHTHGGAFASGGSLAMNDAHALALALAHVWPTEKDAKPDRQQVARALALFDGTRRPHVNKLIELVQIGLAARQAKLRDVRKVEETDAELRERISGLSDIAWLAEHDVEAAFRDFTQTKVAKL</sequence>
<keyword evidence="5 8" id="KW-0503">Monooxygenase</keyword>
<dbReference type="Pfam" id="PF01494">
    <property type="entry name" value="FAD_binding_3"/>
    <property type="match status" value="1"/>
</dbReference>
<accession>A0A0A2JU53</accession>
<dbReference type="PRINTS" id="PR00420">
    <property type="entry name" value="RNGMNOXGNASE"/>
</dbReference>
<keyword evidence="6" id="KW-0472">Membrane</keyword>
<evidence type="ECO:0000256" key="5">
    <source>
        <dbReference type="ARBA" id="ARBA00023033"/>
    </source>
</evidence>
<organism evidence="8 9">
    <name type="scientific">Penicillium expansum</name>
    <name type="common">Blue mold rot fungus</name>
    <dbReference type="NCBI Taxonomy" id="27334"/>
    <lineage>
        <taxon>Eukaryota</taxon>
        <taxon>Fungi</taxon>
        <taxon>Dikarya</taxon>
        <taxon>Ascomycota</taxon>
        <taxon>Pezizomycotina</taxon>
        <taxon>Eurotiomycetes</taxon>
        <taxon>Eurotiomycetidae</taxon>
        <taxon>Eurotiales</taxon>
        <taxon>Aspergillaceae</taxon>
        <taxon>Penicillium</taxon>
    </lineage>
</organism>
<evidence type="ECO:0000256" key="1">
    <source>
        <dbReference type="ARBA" id="ARBA00007992"/>
    </source>
</evidence>
<feature type="transmembrane region" description="Helical" evidence="6">
    <location>
        <begin position="12"/>
        <end position="34"/>
    </location>
</feature>
<dbReference type="AlphaFoldDB" id="A0A0A2JU53"/>
<name>A0A0A2JU53_PENEN</name>
<gene>
    <name evidence="8" type="ORF">PEX2_093320</name>
</gene>
<dbReference type="PANTHER" id="PTHR13789">
    <property type="entry name" value="MONOOXYGENASE"/>
    <property type="match status" value="1"/>
</dbReference>
<dbReference type="VEuPathDB" id="FungiDB:PEXP_063770"/>
<dbReference type="PANTHER" id="PTHR13789:SF309">
    <property type="entry name" value="PUTATIVE (AFU_ORTHOLOGUE AFUA_6G14510)-RELATED"/>
    <property type="match status" value="1"/>
</dbReference>
<keyword evidence="2" id="KW-0285">Flavoprotein</keyword>
<comment type="caution">
    <text evidence="8">The sequence shown here is derived from an EMBL/GenBank/DDBJ whole genome shotgun (WGS) entry which is preliminary data.</text>
</comment>
<dbReference type="RefSeq" id="XP_016600318.1">
    <property type="nucleotide sequence ID" value="XM_016746602.1"/>
</dbReference>
<comment type="similarity">
    <text evidence="1">Belongs to the paxM FAD-dependent monooxygenase family.</text>
</comment>
<dbReference type="InterPro" id="IPR002938">
    <property type="entry name" value="FAD-bd"/>
</dbReference>
<dbReference type="GO" id="GO:0004497">
    <property type="term" value="F:monooxygenase activity"/>
    <property type="evidence" value="ECO:0007669"/>
    <property type="project" value="UniProtKB-KW"/>
</dbReference>
<evidence type="ECO:0000256" key="2">
    <source>
        <dbReference type="ARBA" id="ARBA00022630"/>
    </source>
</evidence>
<dbReference type="GeneID" id="27682022"/>